<dbReference type="GO" id="GO:0071111">
    <property type="term" value="F:cyclic-guanylate-specific phosphodiesterase activity"/>
    <property type="evidence" value="ECO:0007669"/>
    <property type="project" value="InterPro"/>
</dbReference>
<evidence type="ECO:0000259" key="2">
    <source>
        <dbReference type="PROSITE" id="PS50110"/>
    </source>
</evidence>
<accession>A0A6A7Z3V5</accession>
<dbReference type="CDD" id="cd01948">
    <property type="entry name" value="EAL"/>
    <property type="match status" value="1"/>
</dbReference>
<evidence type="ECO:0000313" key="7">
    <source>
        <dbReference type="Proteomes" id="UP000447574"/>
    </source>
</evidence>
<dbReference type="Gene3D" id="3.40.50.2300">
    <property type="match status" value="1"/>
</dbReference>
<feature type="domain" description="EAL" evidence="3">
    <location>
        <begin position="139"/>
        <end position="392"/>
    </location>
</feature>
<dbReference type="EMBL" id="WIWF01000004">
    <property type="protein sequence ID" value="MQT73078.1"/>
    <property type="molecule type" value="Genomic_DNA"/>
</dbReference>
<evidence type="ECO:0000313" key="4">
    <source>
        <dbReference type="EMBL" id="MQT73078.1"/>
    </source>
</evidence>
<dbReference type="Proteomes" id="UP000466863">
    <property type="component" value="Unassembled WGS sequence"/>
</dbReference>
<dbReference type="Pfam" id="PF00072">
    <property type="entry name" value="Response_reg"/>
    <property type="match status" value="1"/>
</dbReference>
<dbReference type="PROSITE" id="PS50883">
    <property type="entry name" value="EAL"/>
    <property type="match status" value="1"/>
</dbReference>
<feature type="domain" description="Response regulatory" evidence="2">
    <location>
        <begin position="5"/>
        <end position="125"/>
    </location>
</feature>
<dbReference type="PANTHER" id="PTHR33121:SF79">
    <property type="entry name" value="CYCLIC DI-GMP PHOSPHODIESTERASE PDED-RELATED"/>
    <property type="match status" value="1"/>
</dbReference>
<evidence type="ECO:0000313" key="9">
    <source>
        <dbReference type="Proteomes" id="UP000470186"/>
    </source>
</evidence>
<dbReference type="Proteomes" id="UP000447574">
    <property type="component" value="Unassembled WGS sequence"/>
</dbReference>
<dbReference type="SUPFAM" id="SSF52172">
    <property type="entry name" value="CheY-like"/>
    <property type="match status" value="1"/>
</dbReference>
<dbReference type="RefSeq" id="WP_048389362.1">
    <property type="nucleotide sequence ID" value="NZ_CP181271.1"/>
</dbReference>
<protein>
    <submittedName>
        <fullName evidence="5">EAL domain-containing protein</fullName>
    </submittedName>
</protein>
<feature type="modified residue" description="4-aspartylphosphate" evidence="1">
    <location>
        <position position="55"/>
    </location>
</feature>
<dbReference type="CDD" id="cd00156">
    <property type="entry name" value="REC"/>
    <property type="match status" value="1"/>
</dbReference>
<evidence type="ECO:0000256" key="1">
    <source>
        <dbReference type="PROSITE-ProRule" id="PRU00169"/>
    </source>
</evidence>
<evidence type="ECO:0000313" key="8">
    <source>
        <dbReference type="Proteomes" id="UP000466863"/>
    </source>
</evidence>
<dbReference type="InterPro" id="IPR001633">
    <property type="entry name" value="EAL_dom"/>
</dbReference>
<dbReference type="InterPro" id="IPR035919">
    <property type="entry name" value="EAL_sf"/>
</dbReference>
<dbReference type="EMBL" id="WIVX01000062">
    <property type="protein sequence ID" value="MQU32451.1"/>
    <property type="molecule type" value="Genomic_DNA"/>
</dbReference>
<proteinExistence type="predicted"/>
<comment type="caution">
    <text evidence="5">The sequence shown here is derived from an EMBL/GenBank/DDBJ whole genome shotgun (WGS) entry which is preliminary data.</text>
</comment>
<dbReference type="Pfam" id="PF00563">
    <property type="entry name" value="EAL"/>
    <property type="match status" value="1"/>
</dbReference>
<reference evidence="7 8" key="1">
    <citation type="submission" date="2019-10" db="EMBL/GenBank/DDBJ databases">
        <title>Evaluation of single-gene subtyping targets for Pseudomonas.</title>
        <authorList>
            <person name="Reichler S.J."/>
            <person name="Orsi R.H."/>
            <person name="Wiedmann M."/>
            <person name="Martin N.H."/>
            <person name="Murphy S.I."/>
        </authorList>
    </citation>
    <scope>NUCLEOTIDE SEQUENCE [LARGE SCALE GENOMIC DNA]</scope>
    <source>
        <strain evidence="6 8">FSL R10-1876</strain>
        <strain evidence="5 9">FSL R10-2107</strain>
        <strain evidence="4 7">FSL R10-2932</strain>
    </source>
</reference>
<keyword evidence="9" id="KW-1185">Reference proteome</keyword>
<dbReference type="PROSITE" id="PS50110">
    <property type="entry name" value="RESPONSE_REGULATORY"/>
    <property type="match status" value="1"/>
</dbReference>
<dbReference type="GO" id="GO:0000160">
    <property type="term" value="P:phosphorelay signal transduction system"/>
    <property type="evidence" value="ECO:0007669"/>
    <property type="project" value="InterPro"/>
</dbReference>
<dbReference type="SMART" id="SM00052">
    <property type="entry name" value="EAL"/>
    <property type="match status" value="1"/>
</dbReference>
<keyword evidence="1" id="KW-0597">Phosphoprotein</keyword>
<dbReference type="SUPFAM" id="SSF141868">
    <property type="entry name" value="EAL domain-like"/>
    <property type="match status" value="1"/>
</dbReference>
<name>A0A6A7Z3V5_9PSED</name>
<dbReference type="Proteomes" id="UP000470186">
    <property type="component" value="Unassembled WGS sequence"/>
</dbReference>
<organism evidence="5 9">
    <name type="scientific">Pseudomonas helleri</name>
    <dbReference type="NCBI Taxonomy" id="1608996"/>
    <lineage>
        <taxon>Bacteria</taxon>
        <taxon>Pseudomonadati</taxon>
        <taxon>Pseudomonadota</taxon>
        <taxon>Gammaproteobacteria</taxon>
        <taxon>Pseudomonadales</taxon>
        <taxon>Pseudomonadaceae</taxon>
        <taxon>Pseudomonas</taxon>
    </lineage>
</organism>
<gene>
    <name evidence="6" type="ORF">GHO28_10825</name>
    <name evidence="5" type="ORF">GHO30_13800</name>
    <name evidence="4" type="ORF">GHO37_01960</name>
</gene>
<evidence type="ECO:0000313" key="5">
    <source>
        <dbReference type="EMBL" id="MQU32451.1"/>
    </source>
</evidence>
<sequence length="398" mass="44037">MKPYKVLIVEDHPFQHEYLLKLFRNDGGFEVDSAWSGSSALNLLQRYEYDLMVSDLFMPEMDGVQLFQKITSLKKRPAIALMSVASRRLLVSAGLSAKNLGLKVVGLISKPVVPNAVIQLRSRLDALASQAQEYATISLSLERNTLLQAMSNGQIQAWFQPKKSLRTGKICSAEALVRWCHPTLGVLPPSDFLGAIAQFNLEDALVGLMLEQSLKAQALWRSEGFDVPVSVNIPTHLLDSNDLADRLYQKVLDAGAEPQSICFELMESSTTEKISNFYAGACRLRMMGFGLAQDDFGKGYSSYFNLVSTPFSELKIDRSLVHGCLERESLALALESIVDLSHKLGLIVTAEGVETQEELEFLRRIECDLAQGFIICAAIRAGDFIELLLEDSPKPALT</sequence>
<dbReference type="InterPro" id="IPR001789">
    <property type="entry name" value="Sig_transdc_resp-reg_receiver"/>
</dbReference>
<dbReference type="EMBL" id="WIVV01000040">
    <property type="protein sequence ID" value="MQU42993.1"/>
    <property type="molecule type" value="Genomic_DNA"/>
</dbReference>
<dbReference type="AlphaFoldDB" id="A0A6A7Z3V5"/>
<evidence type="ECO:0000259" key="3">
    <source>
        <dbReference type="PROSITE" id="PS50883"/>
    </source>
</evidence>
<dbReference type="PANTHER" id="PTHR33121">
    <property type="entry name" value="CYCLIC DI-GMP PHOSPHODIESTERASE PDEF"/>
    <property type="match status" value="1"/>
</dbReference>
<dbReference type="InterPro" id="IPR011006">
    <property type="entry name" value="CheY-like_superfamily"/>
</dbReference>
<evidence type="ECO:0000313" key="6">
    <source>
        <dbReference type="EMBL" id="MQU42993.1"/>
    </source>
</evidence>
<dbReference type="Gene3D" id="3.20.20.450">
    <property type="entry name" value="EAL domain"/>
    <property type="match status" value="1"/>
</dbReference>
<dbReference type="SMART" id="SM00448">
    <property type="entry name" value="REC"/>
    <property type="match status" value="1"/>
</dbReference>
<dbReference type="InterPro" id="IPR050706">
    <property type="entry name" value="Cyclic-di-GMP_PDE-like"/>
</dbReference>